<comment type="caution">
    <text evidence="6">The sequence shown here is derived from an EMBL/GenBank/DDBJ whole genome shotgun (WGS) entry which is preliminary data.</text>
</comment>
<dbReference type="SMART" id="SM00347">
    <property type="entry name" value="HTH_MARR"/>
    <property type="match status" value="1"/>
</dbReference>
<feature type="region of interest" description="Disordered" evidence="4">
    <location>
        <begin position="206"/>
        <end position="249"/>
    </location>
</feature>
<dbReference type="EMBL" id="PEBK01000005">
    <property type="protein sequence ID" value="PJM75220.1"/>
    <property type="molecule type" value="Genomic_DNA"/>
</dbReference>
<evidence type="ECO:0000256" key="1">
    <source>
        <dbReference type="ARBA" id="ARBA00023015"/>
    </source>
</evidence>
<gene>
    <name evidence="6" type="ORF">CSQ87_06435</name>
</gene>
<proteinExistence type="predicted"/>
<dbReference type="GO" id="GO:0003700">
    <property type="term" value="F:DNA-binding transcription factor activity"/>
    <property type="evidence" value="ECO:0007669"/>
    <property type="project" value="InterPro"/>
</dbReference>
<dbReference type="InterPro" id="IPR000835">
    <property type="entry name" value="HTH_MarR-typ"/>
</dbReference>
<dbReference type="Pfam" id="PF12802">
    <property type="entry name" value="MarR_2"/>
    <property type="match status" value="1"/>
</dbReference>
<dbReference type="InterPro" id="IPR036388">
    <property type="entry name" value="WH-like_DNA-bd_sf"/>
</dbReference>
<keyword evidence="1" id="KW-0805">Transcription regulation</keyword>
<dbReference type="Proteomes" id="UP000231451">
    <property type="component" value="Unassembled WGS sequence"/>
</dbReference>
<sequence>MVVPHFLGDAIVISLTPALRTRHERGPAVDVRLRPHSRSPIHPHIVCMQTKCYDGARIKEAIMLDDELHFLLLRAFNHSNRRIDAAIRAIGLLPGQPKIIECLSERDGRTAKEICAECILDKSTMTGLLRRMEQRGLVRRRVSETDRRSYRVFLTESGRDYAARIAAIMHDADETAMRGMDEKTRRRLREGLRHVIANLEDRARNDRARNDRALEDDALEDPTLENHEDSKKTTRVQQDSAQQDSTQQD</sequence>
<dbReference type="PROSITE" id="PS50995">
    <property type="entry name" value="HTH_MARR_2"/>
    <property type="match status" value="1"/>
</dbReference>
<dbReference type="InterPro" id="IPR036390">
    <property type="entry name" value="WH_DNA-bd_sf"/>
</dbReference>
<dbReference type="PROSITE" id="PS01117">
    <property type="entry name" value="HTH_MARR_1"/>
    <property type="match status" value="1"/>
</dbReference>
<accession>A0A2M9HEH1</accession>
<evidence type="ECO:0000313" key="7">
    <source>
        <dbReference type="Proteomes" id="UP000231451"/>
    </source>
</evidence>
<evidence type="ECO:0000256" key="3">
    <source>
        <dbReference type="ARBA" id="ARBA00023163"/>
    </source>
</evidence>
<dbReference type="Gene3D" id="1.10.10.10">
    <property type="entry name" value="Winged helix-like DNA-binding domain superfamily/Winged helix DNA-binding domain"/>
    <property type="match status" value="1"/>
</dbReference>
<feature type="domain" description="HTH marR-type" evidence="5">
    <location>
        <begin position="65"/>
        <end position="201"/>
    </location>
</feature>
<name>A0A2M9HEH1_9BIFI</name>
<evidence type="ECO:0000256" key="4">
    <source>
        <dbReference type="SAM" id="MobiDB-lite"/>
    </source>
</evidence>
<reference evidence="6 7" key="1">
    <citation type="submission" date="2017-10" db="EMBL/GenBank/DDBJ databases">
        <title>Draft genome sequences of strains TRE 1, TRE 9, TRE H and TRI 7, isolated from tamarins, belonging to four potential novel Bifidobacterium species.</title>
        <authorList>
            <person name="Mattarelli P."/>
            <person name="Modesto M."/>
            <person name="Puglisi E."/>
            <person name="Morelli L."/>
            <person name="Spezio C."/>
            <person name="Bonetti A."/>
            <person name="Sandri C."/>
        </authorList>
    </citation>
    <scope>NUCLEOTIDE SEQUENCE [LARGE SCALE GENOMIC DNA]</scope>
    <source>
        <strain evidence="7">TRI7</strain>
    </source>
</reference>
<evidence type="ECO:0000313" key="6">
    <source>
        <dbReference type="EMBL" id="PJM75220.1"/>
    </source>
</evidence>
<protein>
    <recommendedName>
        <fullName evidence="5">HTH marR-type domain-containing protein</fullName>
    </recommendedName>
</protein>
<dbReference type="AlphaFoldDB" id="A0A2M9HEH1"/>
<evidence type="ECO:0000256" key="2">
    <source>
        <dbReference type="ARBA" id="ARBA00023125"/>
    </source>
</evidence>
<evidence type="ECO:0000259" key="5">
    <source>
        <dbReference type="PROSITE" id="PS50995"/>
    </source>
</evidence>
<dbReference type="PANTHER" id="PTHR42756">
    <property type="entry name" value="TRANSCRIPTIONAL REGULATOR, MARR"/>
    <property type="match status" value="1"/>
</dbReference>
<dbReference type="OrthoDB" id="9806864at2"/>
<dbReference type="PANTHER" id="PTHR42756:SF1">
    <property type="entry name" value="TRANSCRIPTIONAL REPRESSOR OF EMRAB OPERON"/>
    <property type="match status" value="1"/>
</dbReference>
<feature type="compositionally biased region" description="Low complexity" evidence="4">
    <location>
        <begin position="237"/>
        <end position="249"/>
    </location>
</feature>
<keyword evidence="2" id="KW-0238">DNA-binding</keyword>
<organism evidence="6 7">
    <name type="scientific">Bifidobacterium simiarum</name>
    <dbReference type="NCBI Taxonomy" id="2045441"/>
    <lineage>
        <taxon>Bacteria</taxon>
        <taxon>Bacillati</taxon>
        <taxon>Actinomycetota</taxon>
        <taxon>Actinomycetes</taxon>
        <taxon>Bifidobacteriales</taxon>
        <taxon>Bifidobacteriaceae</taxon>
        <taxon>Bifidobacterium</taxon>
    </lineage>
</organism>
<dbReference type="GO" id="GO:0003677">
    <property type="term" value="F:DNA binding"/>
    <property type="evidence" value="ECO:0007669"/>
    <property type="project" value="UniProtKB-KW"/>
</dbReference>
<keyword evidence="7" id="KW-1185">Reference proteome</keyword>
<dbReference type="InterPro" id="IPR023187">
    <property type="entry name" value="Tscrpt_reg_MarR-type_CS"/>
</dbReference>
<keyword evidence="3" id="KW-0804">Transcription</keyword>
<feature type="compositionally biased region" description="Basic and acidic residues" evidence="4">
    <location>
        <begin position="206"/>
        <end position="215"/>
    </location>
</feature>
<dbReference type="SUPFAM" id="SSF46785">
    <property type="entry name" value="Winged helix' DNA-binding domain"/>
    <property type="match status" value="1"/>
</dbReference>